<dbReference type="AlphaFoldDB" id="A0A8T2Q213"/>
<dbReference type="OMA" id="SPIEMDG"/>
<dbReference type="Gene3D" id="3.40.30.10">
    <property type="entry name" value="Glutaredoxin"/>
    <property type="match status" value="1"/>
</dbReference>
<feature type="chain" id="PRO_5035743662" description="Thioredoxin domain-containing protein" evidence="8">
    <location>
        <begin position="34"/>
        <end position="329"/>
    </location>
</feature>
<evidence type="ECO:0008006" key="11">
    <source>
        <dbReference type="Google" id="ProtNLM"/>
    </source>
</evidence>
<dbReference type="PANTHER" id="PTHR46854">
    <property type="entry name" value="5'-ADENYLYLSULFATE REDUCTASE-LIKE 4-RELATED"/>
    <property type="match status" value="1"/>
</dbReference>
<feature type="signal peptide" evidence="8">
    <location>
        <begin position="1"/>
        <end position="33"/>
    </location>
</feature>
<evidence type="ECO:0000256" key="2">
    <source>
        <dbReference type="ARBA" id="ARBA00022692"/>
    </source>
</evidence>
<evidence type="ECO:0000256" key="4">
    <source>
        <dbReference type="ARBA" id="ARBA00022989"/>
    </source>
</evidence>
<comment type="caution">
    <text evidence="9">The sequence shown here is derived from an EMBL/GenBank/DDBJ whole genome shotgun (WGS) entry which is preliminary data.</text>
</comment>
<evidence type="ECO:0000313" key="9">
    <source>
        <dbReference type="EMBL" id="KAH7277912.1"/>
    </source>
</evidence>
<evidence type="ECO:0000256" key="1">
    <source>
        <dbReference type="ARBA" id="ARBA00004167"/>
    </source>
</evidence>
<keyword evidence="10" id="KW-1185">Reference proteome</keyword>
<organism evidence="9 10">
    <name type="scientific">Ceratopteris richardii</name>
    <name type="common">Triangle waterfern</name>
    <dbReference type="NCBI Taxonomy" id="49495"/>
    <lineage>
        <taxon>Eukaryota</taxon>
        <taxon>Viridiplantae</taxon>
        <taxon>Streptophyta</taxon>
        <taxon>Embryophyta</taxon>
        <taxon>Tracheophyta</taxon>
        <taxon>Polypodiopsida</taxon>
        <taxon>Polypodiidae</taxon>
        <taxon>Polypodiales</taxon>
        <taxon>Pteridineae</taxon>
        <taxon>Pteridaceae</taxon>
        <taxon>Parkerioideae</taxon>
        <taxon>Ceratopteris</taxon>
    </lineage>
</organism>
<keyword evidence="3 8" id="KW-0732">Signal</keyword>
<sequence>MQCSRIPGMEWKSLEFIFIGTLLVICHSTEVAASSPPLCPKLTLIDIEISQKETSLPHILENNCLSRVLQFSGRDATKALNIYMKENQGYTALLFYAEWCPFSRGAWQIFDFLSILFPGIHHIAIESSTLWPSQLSEYGVRSFPAIFVQSKTSKSQFQGPRSLKSLSQFYVNETGLSSISLRYPLLELPMKHAYGQRDWGRFSAVWLKDNYYLAFAVLFLLLRFYLYIRPTIASVLRKYWSINRPSSVGSKRIGNQANVGQRKRLTHKAAGKVKVAYPRKEKESGKGVLSVRSWHSSSLAAVALAECSSRGATTAEDEIKKSTCGVRQT</sequence>
<dbReference type="OrthoDB" id="19690at2759"/>
<evidence type="ECO:0000256" key="3">
    <source>
        <dbReference type="ARBA" id="ARBA00022729"/>
    </source>
</evidence>
<dbReference type="InterPro" id="IPR036249">
    <property type="entry name" value="Thioredoxin-like_sf"/>
</dbReference>
<dbReference type="EMBL" id="CM035443">
    <property type="protein sequence ID" value="KAH7277912.1"/>
    <property type="molecule type" value="Genomic_DNA"/>
</dbReference>
<dbReference type="SUPFAM" id="SSF52833">
    <property type="entry name" value="Thioredoxin-like"/>
    <property type="match status" value="1"/>
</dbReference>
<proteinExistence type="predicted"/>
<evidence type="ECO:0000256" key="6">
    <source>
        <dbReference type="ARBA" id="ARBA00023180"/>
    </source>
</evidence>
<reference evidence="9" key="1">
    <citation type="submission" date="2021-08" db="EMBL/GenBank/DDBJ databases">
        <title>WGS assembly of Ceratopteris richardii.</title>
        <authorList>
            <person name="Marchant D.B."/>
            <person name="Chen G."/>
            <person name="Jenkins J."/>
            <person name="Shu S."/>
            <person name="Leebens-Mack J."/>
            <person name="Grimwood J."/>
            <person name="Schmutz J."/>
            <person name="Soltis P."/>
            <person name="Soltis D."/>
            <person name="Chen Z.-H."/>
        </authorList>
    </citation>
    <scope>NUCLEOTIDE SEQUENCE</scope>
    <source>
        <strain evidence="9">Whitten #5841</strain>
        <tissue evidence="9">Leaf</tissue>
    </source>
</reference>
<keyword evidence="5 7" id="KW-0472">Membrane</keyword>
<protein>
    <recommendedName>
        <fullName evidence="11">Thioredoxin domain-containing protein</fullName>
    </recommendedName>
</protein>
<name>A0A8T2Q213_CERRI</name>
<evidence type="ECO:0000256" key="5">
    <source>
        <dbReference type="ARBA" id="ARBA00023136"/>
    </source>
</evidence>
<dbReference type="Proteomes" id="UP000825935">
    <property type="component" value="Chromosome 38"/>
</dbReference>
<evidence type="ECO:0000256" key="7">
    <source>
        <dbReference type="SAM" id="Phobius"/>
    </source>
</evidence>
<keyword evidence="2 7" id="KW-0812">Transmembrane</keyword>
<dbReference type="PANTHER" id="PTHR46854:SF1">
    <property type="entry name" value="5'-ADENYLYLSULFATE REDUCTASE-LIKE 4-RELATED"/>
    <property type="match status" value="1"/>
</dbReference>
<evidence type="ECO:0000313" key="10">
    <source>
        <dbReference type="Proteomes" id="UP000825935"/>
    </source>
</evidence>
<dbReference type="InterPro" id="IPR044606">
    <property type="entry name" value="APRL4/6"/>
</dbReference>
<keyword evidence="6" id="KW-0325">Glycoprotein</keyword>
<accession>A0A8T2Q213</accession>
<gene>
    <name evidence="9" type="ORF">KP509_38G015300</name>
</gene>
<feature type="transmembrane region" description="Helical" evidence="7">
    <location>
        <begin position="211"/>
        <end position="228"/>
    </location>
</feature>
<comment type="subcellular location">
    <subcellularLocation>
        <location evidence="1">Membrane</location>
        <topology evidence="1">Single-pass membrane protein</topology>
    </subcellularLocation>
</comment>
<keyword evidence="4 7" id="KW-1133">Transmembrane helix</keyword>
<evidence type="ECO:0000256" key="8">
    <source>
        <dbReference type="SAM" id="SignalP"/>
    </source>
</evidence>
<dbReference type="GO" id="GO:0016020">
    <property type="term" value="C:membrane"/>
    <property type="evidence" value="ECO:0007669"/>
    <property type="project" value="UniProtKB-SubCell"/>
</dbReference>